<comment type="caution">
    <text evidence="1">The sequence shown here is derived from an EMBL/GenBank/DDBJ whole genome shotgun (WGS) entry which is preliminary data.</text>
</comment>
<reference evidence="1" key="1">
    <citation type="submission" date="2016-04" db="EMBL/GenBank/DDBJ databases">
        <authorList>
            <person name="Nguyen H.D."/>
            <person name="Samba Siva P."/>
            <person name="Cullis J."/>
            <person name="Levesque C.A."/>
            <person name="Hambleton S."/>
        </authorList>
    </citation>
    <scope>NUCLEOTIDE SEQUENCE</scope>
    <source>
        <strain evidence="1">DAOMC 236426</strain>
    </source>
</reference>
<protein>
    <submittedName>
        <fullName evidence="1">Uncharacterized protein</fullName>
    </submittedName>
</protein>
<dbReference type="Proteomes" id="UP000077684">
    <property type="component" value="Unassembled WGS sequence"/>
</dbReference>
<dbReference type="EMBL" id="LWDE02003370">
    <property type="protein sequence ID" value="KAE8235662.1"/>
    <property type="molecule type" value="Genomic_DNA"/>
</dbReference>
<sequence length="57" mass="6431">QDNWVGPFKVLWQTINGGVWMTTMQGTALPSSIHPSHVKLYRSRIRARLGTGPQPEE</sequence>
<dbReference type="AlphaFoldDB" id="A0A8X7SRV1"/>
<proteinExistence type="predicted"/>
<keyword evidence="2" id="KW-1185">Reference proteome</keyword>
<evidence type="ECO:0000313" key="2">
    <source>
        <dbReference type="Proteomes" id="UP000077684"/>
    </source>
</evidence>
<feature type="non-terminal residue" evidence="1">
    <location>
        <position position="1"/>
    </location>
</feature>
<accession>A0A8X7SRV1</accession>
<name>A0A8X7SRV1_9BASI</name>
<gene>
    <name evidence="1" type="ORF">A4X06_0g9799</name>
</gene>
<reference evidence="1" key="2">
    <citation type="journal article" date="2019" name="IMA Fungus">
        <title>Genome sequencing and comparison of five Tilletia species to identify candidate genes for the detection of regulated species infecting wheat.</title>
        <authorList>
            <person name="Nguyen H.D.T."/>
            <person name="Sultana T."/>
            <person name="Kesanakurti P."/>
            <person name="Hambleton S."/>
        </authorList>
    </citation>
    <scope>NUCLEOTIDE SEQUENCE</scope>
    <source>
        <strain evidence="1">DAOMC 236426</strain>
    </source>
</reference>
<organism evidence="1 2">
    <name type="scientific">Tilletia controversa</name>
    <name type="common">dwarf bunt fungus</name>
    <dbReference type="NCBI Taxonomy" id="13291"/>
    <lineage>
        <taxon>Eukaryota</taxon>
        <taxon>Fungi</taxon>
        <taxon>Dikarya</taxon>
        <taxon>Basidiomycota</taxon>
        <taxon>Ustilaginomycotina</taxon>
        <taxon>Exobasidiomycetes</taxon>
        <taxon>Tilletiales</taxon>
        <taxon>Tilletiaceae</taxon>
        <taxon>Tilletia</taxon>
    </lineage>
</organism>
<evidence type="ECO:0000313" key="1">
    <source>
        <dbReference type="EMBL" id="KAE8235662.1"/>
    </source>
</evidence>